<evidence type="ECO:0000259" key="1">
    <source>
        <dbReference type="Pfam" id="PF20150"/>
    </source>
</evidence>
<proteinExistence type="predicted"/>
<keyword evidence="3" id="KW-1185">Reference proteome</keyword>
<dbReference type="InterPro" id="IPR045518">
    <property type="entry name" value="2EXR"/>
</dbReference>
<sequence length="237" mass="27159">MASDDFPQFLRLPKEIQYMIWKIAVVEENKARILCLHKHTNRVIPTKSRLLAPSPVFSTSKESRVIAKTVYSTPLTIVRTPNRALQDRSGVHEYEAIGTIRISWEHDIFFLGFGAVHFGDFPAHWIGNKFASTRLSTMDTKRITNAVEVQGPYRVAQDPTYTHFNQKRFTGVNTYYRIEVINENSRDFLALNYLIGVFDSLDDDTIINLRLNWHTDIIGPVSLKSSQDPKDSQNSEA</sequence>
<evidence type="ECO:0000313" key="3">
    <source>
        <dbReference type="Proteomes" id="UP001446871"/>
    </source>
</evidence>
<evidence type="ECO:0000313" key="2">
    <source>
        <dbReference type="EMBL" id="KAK8063645.1"/>
    </source>
</evidence>
<organism evidence="2 3">
    <name type="scientific">Apiospora saccharicola</name>
    <dbReference type="NCBI Taxonomy" id="335842"/>
    <lineage>
        <taxon>Eukaryota</taxon>
        <taxon>Fungi</taxon>
        <taxon>Dikarya</taxon>
        <taxon>Ascomycota</taxon>
        <taxon>Pezizomycotina</taxon>
        <taxon>Sordariomycetes</taxon>
        <taxon>Xylariomycetidae</taxon>
        <taxon>Amphisphaeriales</taxon>
        <taxon>Apiosporaceae</taxon>
        <taxon>Apiospora</taxon>
    </lineage>
</organism>
<dbReference type="EMBL" id="JAQQWM010000005">
    <property type="protein sequence ID" value="KAK8063645.1"/>
    <property type="molecule type" value="Genomic_DNA"/>
</dbReference>
<dbReference type="Proteomes" id="UP001446871">
    <property type="component" value="Unassembled WGS sequence"/>
</dbReference>
<dbReference type="Pfam" id="PF20150">
    <property type="entry name" value="2EXR"/>
    <property type="match status" value="1"/>
</dbReference>
<reference evidence="2 3" key="1">
    <citation type="submission" date="2023-01" db="EMBL/GenBank/DDBJ databases">
        <title>Analysis of 21 Apiospora genomes using comparative genomics revels a genus with tremendous synthesis potential of carbohydrate active enzymes and secondary metabolites.</title>
        <authorList>
            <person name="Sorensen T."/>
        </authorList>
    </citation>
    <scope>NUCLEOTIDE SEQUENCE [LARGE SCALE GENOMIC DNA]</scope>
    <source>
        <strain evidence="2 3">CBS 83171</strain>
    </source>
</reference>
<feature type="domain" description="2EXR" evidence="1">
    <location>
        <begin position="6"/>
        <end position="108"/>
    </location>
</feature>
<gene>
    <name evidence="2" type="ORF">PG996_008297</name>
</gene>
<comment type="caution">
    <text evidence="2">The sequence shown here is derived from an EMBL/GenBank/DDBJ whole genome shotgun (WGS) entry which is preliminary data.</text>
</comment>
<protein>
    <recommendedName>
        <fullName evidence="1">2EXR domain-containing protein</fullName>
    </recommendedName>
</protein>
<name>A0ABR1UXJ1_9PEZI</name>
<accession>A0ABR1UXJ1</accession>